<dbReference type="AlphaFoldDB" id="A0AAD0S653"/>
<dbReference type="RefSeq" id="WP_118869393.1">
    <property type="nucleotide sequence ID" value="NZ_CP022759.1"/>
</dbReference>
<dbReference type="InterPro" id="IPR029278">
    <property type="entry name" value="Imm26"/>
</dbReference>
<evidence type="ECO:0008006" key="3">
    <source>
        <dbReference type="Google" id="ProtNLM"/>
    </source>
</evidence>
<dbReference type="Proteomes" id="UP000261758">
    <property type="component" value="Chromosome"/>
</dbReference>
<protein>
    <recommendedName>
        <fullName evidence="3">Immunity protein 26 of polymorphic toxin system</fullName>
    </recommendedName>
</protein>
<gene>
    <name evidence="1" type="ORF">CJO77_07270</name>
</gene>
<reference evidence="1 2" key="1">
    <citation type="submission" date="2017-08" db="EMBL/GenBank/DDBJ databases">
        <title>Genome sequences of Ralstonia solanacearum Species Complex (RSSC) isolated from Potato bacterial wilts in Korea.</title>
        <authorList>
            <person name="Cho H."/>
            <person name="Song E.-S."/>
            <person name="Lee Y.K."/>
            <person name="Lee S."/>
            <person name="Lee S.-W."/>
            <person name="Jo A."/>
            <person name="Kim J.-G."/>
            <person name="Hwang I."/>
        </authorList>
    </citation>
    <scope>NUCLEOTIDE SEQUENCE [LARGE SCALE GENOMIC DNA]</scope>
    <source>
        <strain evidence="1 2">T98</strain>
    </source>
</reference>
<dbReference type="EMBL" id="CP022759">
    <property type="protein sequence ID" value="AXV81373.1"/>
    <property type="molecule type" value="Genomic_DNA"/>
</dbReference>
<evidence type="ECO:0000313" key="1">
    <source>
        <dbReference type="EMBL" id="AXV81373.1"/>
    </source>
</evidence>
<organism evidence="1 2">
    <name type="scientific">Ralstonia solanacearum</name>
    <name type="common">Pseudomonas solanacearum</name>
    <dbReference type="NCBI Taxonomy" id="305"/>
    <lineage>
        <taxon>Bacteria</taxon>
        <taxon>Pseudomonadati</taxon>
        <taxon>Pseudomonadota</taxon>
        <taxon>Betaproteobacteria</taxon>
        <taxon>Burkholderiales</taxon>
        <taxon>Burkholderiaceae</taxon>
        <taxon>Ralstonia</taxon>
        <taxon>Ralstonia solanacearum species complex</taxon>
    </lineage>
</organism>
<proteinExistence type="predicted"/>
<sequence>MSSHTYKEGDVFFVPLGGGECALGVVARANRKKGIVVGYLFKGFPENAPDYTTLDLAADCIVKILRFEDLALTKGNLPIVFHLKDWHAEEWPIPKFVREDPFTKRACFVSYADDDPSIELGEEPFAGNPMDYPKAGLAGAGFVEKLLAKLPT</sequence>
<accession>A0AAD0S653</accession>
<name>A0AAD0S653_RALSL</name>
<evidence type="ECO:0000313" key="2">
    <source>
        <dbReference type="Proteomes" id="UP000261758"/>
    </source>
</evidence>
<dbReference type="Pfam" id="PF15428">
    <property type="entry name" value="Imm26"/>
    <property type="match status" value="1"/>
</dbReference>